<dbReference type="PANTHER" id="PTHR15458:SF5">
    <property type="entry name" value="PHOSPHATIDYLETHANOLAMINE N-METHYLTRANSFERASE"/>
    <property type="match status" value="1"/>
</dbReference>
<keyword evidence="8 17" id="KW-0256">Endoplasmic reticulum</keyword>
<evidence type="ECO:0000256" key="3">
    <source>
        <dbReference type="ARBA" id="ARBA00022516"/>
    </source>
</evidence>
<dbReference type="STRING" id="1071382.H2B1W2"/>
<dbReference type="HAMAP" id="MF_03216">
    <property type="entry name" value="PLMT"/>
    <property type="match status" value="1"/>
</dbReference>
<keyword evidence="10 17" id="KW-0443">Lipid metabolism</keyword>
<gene>
    <name evidence="19" type="primary">KAFR0K02560</name>
    <name evidence="19" type="ORF">KAFR_0K02560</name>
</gene>
<keyword evidence="20" id="KW-1185">Reference proteome</keyword>
<name>H2B1W2_KAZAF</name>
<dbReference type="Proteomes" id="UP000005220">
    <property type="component" value="Chromosome 11"/>
</dbReference>
<dbReference type="AlphaFoldDB" id="H2B1W2"/>
<dbReference type="InterPro" id="IPR007318">
    <property type="entry name" value="Phopholipid_MeTrfase"/>
</dbReference>
<comment type="catalytic activity">
    <reaction evidence="16 17">
        <text>a 1,2-diacyl-sn-glycero-3-phospho-N-methylethanolamine + S-adenosyl-L-methionine = a 1,2-diacyl-sn-glycero-3-phospho-N,N-dimethylethanolamine + S-adenosyl-L-homocysteine + H(+)</text>
        <dbReference type="Rhea" id="RHEA:32735"/>
        <dbReference type="ChEBI" id="CHEBI:15378"/>
        <dbReference type="ChEBI" id="CHEBI:57856"/>
        <dbReference type="ChEBI" id="CHEBI:59789"/>
        <dbReference type="ChEBI" id="CHEBI:64572"/>
        <dbReference type="ChEBI" id="CHEBI:64573"/>
        <dbReference type="EC" id="2.1.1.71"/>
    </reaction>
</comment>
<dbReference type="InParanoid" id="H2B1W2"/>
<keyword evidence="4 17" id="KW-0489">Methyltransferase</keyword>
<evidence type="ECO:0000256" key="5">
    <source>
        <dbReference type="ARBA" id="ARBA00022679"/>
    </source>
</evidence>
<dbReference type="InterPro" id="IPR024960">
    <property type="entry name" value="PEMT/MFAP"/>
</dbReference>
<evidence type="ECO:0000256" key="12">
    <source>
        <dbReference type="ARBA" id="ARBA00023136"/>
    </source>
</evidence>
<dbReference type="EC" id="2.1.1.71" evidence="17"/>
<keyword evidence="6 17" id="KW-0949">S-adenosyl-L-methionine</keyword>
<keyword evidence="5 17" id="KW-0808">Transferase</keyword>
<sequence>MNQTAEKIIETIPVTGGVDFKRIASELVGSIDFHDCYFQKSLLFIVFNPVFWNIVARLEYSTHFLTKLAGGNAKRGCYLLAIIIFTLGIGRDLMFEKALRLQPSLPLFQNLYVKMLGYVFTAIGQVFVLTSMYQLGVTGTYLGDYFGILMDHRVTSFPFNVSNNPMYQGSTLTFLGYTLLFAKPAGLIVTAMVHLMYKIALRFEEPFTAKIYAQKQLDERRKHK</sequence>
<comment type="pathway">
    <text evidence="2">Lipid metabolism.</text>
</comment>
<dbReference type="PANTHER" id="PTHR15458">
    <property type="entry name" value="PHOSPHATIDYLETHANOLAMINE N-METHYLTRANSFERASE"/>
    <property type="match status" value="1"/>
</dbReference>
<comment type="function">
    <text evidence="17">Catalyzes the second two steps of the methylation pathway of phosphatidylcholine biosynthesis, the SAM-dependent methylation of phosphatidylmonomethylethanolamine (PMME) to phosphatidyldimethylethanolamine (PDME) and of PDME to phosphatidylcholine (PC).</text>
</comment>
<dbReference type="FunFam" id="1.20.120.1630:FF:000005">
    <property type="entry name" value="Phosphatidylethanolamine N-methyltransferase"/>
    <property type="match status" value="1"/>
</dbReference>
<feature type="transmembrane region" description="Helical" evidence="18">
    <location>
        <begin position="115"/>
        <end position="135"/>
    </location>
</feature>
<keyword evidence="9 17" id="KW-1133">Transmembrane helix</keyword>
<dbReference type="RefSeq" id="XP_003959747.1">
    <property type="nucleotide sequence ID" value="XM_003959698.1"/>
</dbReference>
<dbReference type="GO" id="GO:0000773">
    <property type="term" value="F:phosphatidyl-N-methylethanolamine N-methyltransferase activity"/>
    <property type="evidence" value="ECO:0007669"/>
    <property type="project" value="UniProtKB-UniRule"/>
</dbReference>
<evidence type="ECO:0000256" key="8">
    <source>
        <dbReference type="ARBA" id="ARBA00022824"/>
    </source>
</evidence>
<comment type="catalytic activity">
    <reaction evidence="15">
        <text>a 1,2-diacyl-sn-glycero-3-phospho-N,N-dimethylethanolamine + S-adenosyl-L-methionine = a 1,2-diacyl-sn-glycero-3-phosphocholine + S-adenosyl-L-homocysteine + H(+)</text>
        <dbReference type="Rhea" id="RHEA:32739"/>
        <dbReference type="ChEBI" id="CHEBI:15378"/>
        <dbReference type="ChEBI" id="CHEBI:57643"/>
        <dbReference type="ChEBI" id="CHEBI:57856"/>
        <dbReference type="ChEBI" id="CHEBI:59789"/>
        <dbReference type="ChEBI" id="CHEBI:64572"/>
        <dbReference type="EC" id="2.1.1.71"/>
    </reaction>
</comment>
<evidence type="ECO:0000256" key="13">
    <source>
        <dbReference type="ARBA" id="ARBA00023209"/>
    </source>
</evidence>
<keyword evidence="12 17" id="KW-0472">Membrane</keyword>
<proteinExistence type="inferred from homology"/>
<dbReference type="Gene3D" id="1.20.120.1630">
    <property type="match status" value="1"/>
</dbReference>
<dbReference type="GeneID" id="13886811"/>
<dbReference type="OrthoDB" id="8300106at2759"/>
<keyword evidence="13 17" id="KW-0594">Phospholipid biosynthesis</keyword>
<keyword evidence="11 17" id="KW-0496">Mitochondrion</keyword>
<keyword evidence="7 17" id="KW-0812">Transmembrane</keyword>
<dbReference type="GO" id="GO:0032259">
    <property type="term" value="P:methylation"/>
    <property type="evidence" value="ECO:0007669"/>
    <property type="project" value="UniProtKB-KW"/>
</dbReference>
<feature type="topological domain" description="Cytoplasmic" evidence="17">
    <location>
        <begin position="91"/>
        <end position="117"/>
    </location>
</feature>
<comment type="similarity">
    <text evidence="17">Belongs to the class VI-like SAM-binding methyltransferase superfamily. PEMT/PEM2 methyltransferase family.</text>
</comment>
<accession>H2B1W2</accession>
<evidence type="ECO:0000256" key="7">
    <source>
        <dbReference type="ARBA" id="ARBA00022692"/>
    </source>
</evidence>
<dbReference type="FunCoup" id="H2B1W2">
    <property type="interactions" value="80"/>
</dbReference>
<feature type="intramembrane region" description="Helical" evidence="17">
    <location>
        <begin position="36"/>
        <end position="56"/>
    </location>
</feature>
<dbReference type="Pfam" id="PF04191">
    <property type="entry name" value="PEMT"/>
    <property type="match status" value="1"/>
</dbReference>
<protein>
    <recommendedName>
        <fullName evidence="17">Phosphatidyl-N-methylethanolamine N-methyltransferase</fullName>
        <ecNumber evidence="17">2.1.1.71</ecNumber>
    </recommendedName>
    <alternativeName>
        <fullName evidence="17">Phospholipid methyltransferase</fullName>
        <shortName evidence="17">PLMT</shortName>
    </alternativeName>
</protein>
<feature type="binding site" evidence="17">
    <location>
        <begin position="204"/>
        <end position="205"/>
    </location>
    <ligand>
        <name>S-adenosyl-L-methionine</name>
        <dbReference type="ChEBI" id="CHEBI:59789"/>
    </ligand>
</feature>
<evidence type="ECO:0000256" key="11">
    <source>
        <dbReference type="ARBA" id="ARBA00023128"/>
    </source>
</evidence>
<feature type="topological domain" description="Lumenal" evidence="17">
    <location>
        <begin position="1"/>
        <end position="35"/>
    </location>
</feature>
<dbReference type="eggNOG" id="KOG4142">
    <property type="taxonomic scope" value="Eukaryota"/>
</dbReference>
<dbReference type="EMBL" id="HE650831">
    <property type="protein sequence ID" value="CCF60612.1"/>
    <property type="molecule type" value="Genomic_DNA"/>
</dbReference>
<evidence type="ECO:0000256" key="9">
    <source>
        <dbReference type="ARBA" id="ARBA00022989"/>
    </source>
</evidence>
<dbReference type="GO" id="GO:0006656">
    <property type="term" value="P:phosphatidylcholine biosynthetic process"/>
    <property type="evidence" value="ECO:0007669"/>
    <property type="project" value="UniProtKB-UniRule"/>
</dbReference>
<feature type="topological domain" description="Lumenal" evidence="17">
    <location>
        <begin position="139"/>
        <end position="181"/>
    </location>
</feature>
<evidence type="ECO:0000256" key="4">
    <source>
        <dbReference type="ARBA" id="ARBA00022603"/>
    </source>
</evidence>
<keyword evidence="14 17" id="KW-1208">Phospholipid metabolism</keyword>
<evidence type="ECO:0000256" key="14">
    <source>
        <dbReference type="ARBA" id="ARBA00023264"/>
    </source>
</evidence>
<dbReference type="UniPathway" id="UPA00753"/>
<feature type="topological domain" description="Cytoplasmic" evidence="17">
    <location>
        <begin position="203"/>
        <end position="224"/>
    </location>
</feature>
<feature type="transmembrane region" description="Helical" evidence="18">
    <location>
        <begin position="78"/>
        <end position="94"/>
    </location>
</feature>
<reference evidence="19 20" key="1">
    <citation type="journal article" date="2011" name="Proc. Natl. Acad. Sci. U.S.A.">
        <title>Evolutionary erosion of yeast sex chromosomes by mating-type switching accidents.</title>
        <authorList>
            <person name="Gordon J.L."/>
            <person name="Armisen D."/>
            <person name="Proux-Wera E."/>
            <person name="Oheigeartaigh S.S."/>
            <person name="Byrne K.P."/>
            <person name="Wolfe K.H."/>
        </authorList>
    </citation>
    <scope>NUCLEOTIDE SEQUENCE [LARGE SCALE GENOMIC DNA]</scope>
    <source>
        <strain evidence="20">ATCC 22294 / BCRC 22015 / CBS 2517 / CECT 1963 / NBRC 1671 / NRRL Y-8276</strain>
    </source>
</reference>
<comment type="pathway">
    <text evidence="1 17">Phospholipid metabolism; phosphatidylcholine biosynthesis.</text>
</comment>
<organism evidence="19 20">
    <name type="scientific">Kazachstania africana (strain ATCC 22294 / BCRC 22015 / CBS 2517 / CECT 1963 / NBRC 1671 / NRRL Y-8276)</name>
    <name type="common">Yeast</name>
    <name type="synonym">Kluyveromyces africanus</name>
    <dbReference type="NCBI Taxonomy" id="1071382"/>
    <lineage>
        <taxon>Eukaryota</taxon>
        <taxon>Fungi</taxon>
        <taxon>Dikarya</taxon>
        <taxon>Ascomycota</taxon>
        <taxon>Saccharomycotina</taxon>
        <taxon>Saccharomycetes</taxon>
        <taxon>Saccharomycetales</taxon>
        <taxon>Saccharomycetaceae</taxon>
        <taxon>Kazachstania</taxon>
    </lineage>
</organism>
<dbReference type="GO" id="GO:0031966">
    <property type="term" value="C:mitochondrial membrane"/>
    <property type="evidence" value="ECO:0007669"/>
    <property type="project" value="UniProtKB-SubCell"/>
</dbReference>
<feature type="transmembrane region" description="Helical" evidence="18">
    <location>
        <begin position="174"/>
        <end position="197"/>
    </location>
</feature>
<evidence type="ECO:0000313" key="20">
    <source>
        <dbReference type="Proteomes" id="UP000005220"/>
    </source>
</evidence>
<evidence type="ECO:0000313" key="19">
    <source>
        <dbReference type="EMBL" id="CCF60612.1"/>
    </source>
</evidence>
<comment type="subcellular location">
    <subcellularLocation>
        <location evidence="17">Endoplasmic reticulum membrane</location>
        <topology evidence="17">Multi-pass membrane protein</topology>
    </subcellularLocation>
    <subcellularLocation>
        <location evidence="17">Mitochondrion membrane</location>
        <topology evidence="17">Multi-pass membrane protein</topology>
    </subcellularLocation>
</comment>
<evidence type="ECO:0000256" key="17">
    <source>
        <dbReference type="HAMAP-Rule" id="MF_03216"/>
    </source>
</evidence>
<dbReference type="HOGENOM" id="CLU_086119_0_0_1"/>
<evidence type="ECO:0000256" key="2">
    <source>
        <dbReference type="ARBA" id="ARBA00005189"/>
    </source>
</evidence>
<feature type="topological domain" description="Lumenal" evidence="17">
    <location>
        <begin position="57"/>
        <end position="68"/>
    </location>
</feature>
<keyword evidence="3 17" id="KW-0444">Lipid biosynthesis</keyword>
<evidence type="ECO:0000256" key="10">
    <source>
        <dbReference type="ARBA" id="ARBA00023098"/>
    </source>
</evidence>
<evidence type="ECO:0000256" key="1">
    <source>
        <dbReference type="ARBA" id="ARBA00004969"/>
    </source>
</evidence>
<dbReference type="GO" id="GO:0005789">
    <property type="term" value="C:endoplasmic reticulum membrane"/>
    <property type="evidence" value="ECO:0007669"/>
    <property type="project" value="UniProtKB-SubCell"/>
</dbReference>
<evidence type="ECO:0000256" key="15">
    <source>
        <dbReference type="ARBA" id="ARBA00051252"/>
    </source>
</evidence>
<evidence type="ECO:0000256" key="18">
    <source>
        <dbReference type="SAM" id="Phobius"/>
    </source>
</evidence>
<evidence type="ECO:0000256" key="16">
    <source>
        <dbReference type="ARBA" id="ARBA00052459"/>
    </source>
</evidence>
<feature type="binding site" evidence="17">
    <location>
        <begin position="122"/>
        <end position="124"/>
    </location>
    <ligand>
        <name>S-adenosyl-L-methionine</name>
        <dbReference type="ChEBI" id="CHEBI:59789"/>
    </ligand>
</feature>
<dbReference type="PIRSF" id="PIRSF005444">
    <property type="entry name" value="PEMT"/>
    <property type="match status" value="1"/>
</dbReference>
<dbReference type="KEGG" id="kaf:KAFR_0K02560"/>
<evidence type="ECO:0000256" key="6">
    <source>
        <dbReference type="ARBA" id="ARBA00022691"/>
    </source>
</evidence>
<dbReference type="PROSITE" id="PS51599">
    <property type="entry name" value="SAM_PEMT_PEM2"/>
    <property type="match status" value="1"/>
</dbReference>